<proteinExistence type="inferred from homology"/>
<dbReference type="EMBL" id="CP072110">
    <property type="protein sequence ID" value="QTH63514.1"/>
    <property type="molecule type" value="Genomic_DNA"/>
</dbReference>
<comment type="similarity">
    <text evidence="5">Belongs to the ZapD family.</text>
</comment>
<comment type="function">
    <text evidence="5">Cell division factor that enhances FtsZ-ring assembly. Directly interacts with FtsZ and promotes bundling of FtsZ protofilaments, with a reduction in FtsZ GTPase activity.</text>
</comment>
<dbReference type="AlphaFoldDB" id="A0A975DAT8"/>
<dbReference type="HAMAP" id="MF_01092">
    <property type="entry name" value="ZapD"/>
    <property type="match status" value="1"/>
</dbReference>
<keyword evidence="1 5" id="KW-0963">Cytoplasm</keyword>
<evidence type="ECO:0000256" key="2">
    <source>
        <dbReference type="ARBA" id="ARBA00022618"/>
    </source>
</evidence>
<protein>
    <recommendedName>
        <fullName evidence="5">Cell division protein ZapD</fullName>
    </recommendedName>
    <alternativeName>
        <fullName evidence="5">Z ring-associated protein D</fullName>
    </alternativeName>
</protein>
<dbReference type="Gene3D" id="2.60.440.10">
    <property type="entry name" value="YacF-like domains"/>
    <property type="match status" value="1"/>
</dbReference>
<evidence type="ECO:0000256" key="1">
    <source>
        <dbReference type="ARBA" id="ARBA00022490"/>
    </source>
</evidence>
<keyword evidence="7" id="KW-1185">Reference proteome</keyword>
<dbReference type="KEGG" id="psym:J1N51_12395"/>
<gene>
    <name evidence="5" type="primary">zapD</name>
    <name evidence="6" type="ORF">J1N51_12395</name>
</gene>
<keyword evidence="4 5" id="KW-0131">Cell cycle</keyword>
<dbReference type="InterPro" id="IPR036268">
    <property type="entry name" value="ZapD_sf"/>
</dbReference>
<evidence type="ECO:0000256" key="5">
    <source>
        <dbReference type="HAMAP-Rule" id="MF_01092"/>
    </source>
</evidence>
<dbReference type="PANTHER" id="PTHR39455:SF1">
    <property type="entry name" value="CELL DIVISION PROTEIN ZAPD"/>
    <property type="match status" value="1"/>
</dbReference>
<dbReference type="GO" id="GO:0043093">
    <property type="term" value="P:FtsZ-dependent cytokinesis"/>
    <property type="evidence" value="ECO:0007669"/>
    <property type="project" value="UniProtKB-UniRule"/>
</dbReference>
<dbReference type="PANTHER" id="PTHR39455">
    <property type="entry name" value="CELL DIVISION PROTEIN ZAPD"/>
    <property type="match status" value="1"/>
</dbReference>
<dbReference type="SUPFAM" id="SSF160950">
    <property type="entry name" value="YacF-like"/>
    <property type="match status" value="1"/>
</dbReference>
<organism evidence="6 7">
    <name type="scientific">Psychrosphaera ytuae</name>
    <dbReference type="NCBI Taxonomy" id="2820710"/>
    <lineage>
        <taxon>Bacteria</taxon>
        <taxon>Pseudomonadati</taxon>
        <taxon>Pseudomonadota</taxon>
        <taxon>Gammaproteobacteria</taxon>
        <taxon>Alteromonadales</taxon>
        <taxon>Pseudoalteromonadaceae</taxon>
        <taxon>Psychrosphaera</taxon>
    </lineage>
</organism>
<dbReference type="GO" id="GO:0000917">
    <property type="term" value="P:division septum assembly"/>
    <property type="evidence" value="ECO:0007669"/>
    <property type="project" value="UniProtKB-KW"/>
</dbReference>
<dbReference type="InterPro" id="IPR027462">
    <property type="entry name" value="ZapD_C"/>
</dbReference>
<dbReference type="Proteomes" id="UP000682739">
    <property type="component" value="Chromosome"/>
</dbReference>
<dbReference type="GO" id="GO:0005737">
    <property type="term" value="C:cytoplasm"/>
    <property type="evidence" value="ECO:0007669"/>
    <property type="project" value="UniProtKB-SubCell"/>
</dbReference>
<name>A0A975DAT8_9GAMM</name>
<comment type="subunit">
    <text evidence="5">Interacts with FtsZ.</text>
</comment>
<dbReference type="Gene3D" id="1.10.3900.10">
    <property type="entry name" value="YacF-like"/>
    <property type="match status" value="1"/>
</dbReference>
<accession>A0A975DAT8</accession>
<dbReference type="GO" id="GO:0032153">
    <property type="term" value="C:cell division site"/>
    <property type="evidence" value="ECO:0007669"/>
    <property type="project" value="TreeGrafter"/>
</dbReference>
<evidence type="ECO:0000256" key="4">
    <source>
        <dbReference type="ARBA" id="ARBA00023306"/>
    </source>
</evidence>
<keyword evidence="2 5" id="KW-0132">Cell division</keyword>
<comment type="subcellular location">
    <subcellularLocation>
        <location evidence="5">Cytoplasm</location>
    </subcellularLocation>
    <text evidence="5">Localizes to mid-cell in an FtsZ-dependent manner.</text>
</comment>
<dbReference type="RefSeq" id="WP_208831570.1">
    <property type="nucleotide sequence ID" value="NZ_CP072110.1"/>
</dbReference>
<dbReference type="InterPro" id="IPR009777">
    <property type="entry name" value="ZapD"/>
</dbReference>
<evidence type="ECO:0000256" key="3">
    <source>
        <dbReference type="ARBA" id="ARBA00023210"/>
    </source>
</evidence>
<sequence length="249" mass="28648">MNPVVYEHPLNEKTRLLMRLELLFDQLSIHKDMTDDRNIQPFFSTLYSTIEVLERNDIRGTLAFYLDLLEKSMLRWSSHPDIHNDSLQKNLQETVKLQGQISKMSKACQILKEDKFLASLRQRFGIAGGTCDFDLPQFHFWRLKPLAERQDDIQAWLTILAPLQQALNFSMLFIRESAEFAERDAPNGFFQGSCADTVSLLRVKYDVDSGVFPTISGSNRRFAISFMRPDKSAVKTSVNDTIPFELATC</sequence>
<reference evidence="6" key="1">
    <citation type="submission" date="2021-03" db="EMBL/GenBank/DDBJ databases">
        <title>Description of Psychrosphaera ytuae sp. nov. isolated from deep sea sediment of South China Sea.</title>
        <authorList>
            <person name="Zhang J."/>
            <person name="Xu X.-D."/>
        </authorList>
    </citation>
    <scope>NUCLEOTIDE SEQUENCE</scope>
    <source>
        <strain evidence="6">MTZ26</strain>
    </source>
</reference>
<dbReference type="Pfam" id="PF07072">
    <property type="entry name" value="ZapD"/>
    <property type="match status" value="1"/>
</dbReference>
<keyword evidence="3 5" id="KW-0717">Septation</keyword>
<evidence type="ECO:0000313" key="7">
    <source>
        <dbReference type="Proteomes" id="UP000682739"/>
    </source>
</evidence>
<evidence type="ECO:0000313" key="6">
    <source>
        <dbReference type="EMBL" id="QTH63514.1"/>
    </source>
</evidence>